<name>A0A135Z3H8_GARVA</name>
<evidence type="ECO:0000256" key="4">
    <source>
        <dbReference type="ARBA" id="ARBA00023065"/>
    </source>
</evidence>
<keyword evidence="3 7" id="KW-0375">Hydrogen ion transport</keyword>
<dbReference type="Gene3D" id="1.10.520.20">
    <property type="entry name" value="N-terminal domain of the delta subunit of the F1F0-ATP synthase"/>
    <property type="match status" value="1"/>
</dbReference>
<keyword evidence="6 7" id="KW-0066">ATP synthesis</keyword>
<sequence>MQAKASRVSESLSRTSLVQAITDAHDEAQRIADELSLLVDTLNQYPELSDAITDPNRSSEDKSRLIDDLIGDKAHPVVLRIMHYLVGTWHGGEDTGKKGSFGGAWSGFEREAGETLVTVTTAQPLSEKQIKRLIEIYSKKLGHRAYINPIVDPNVLGGMRICIGDKVTDRTMLMQLKQLQRSARNGAWTQAIK</sequence>
<dbReference type="GO" id="GO:0005886">
    <property type="term" value="C:plasma membrane"/>
    <property type="evidence" value="ECO:0007669"/>
    <property type="project" value="UniProtKB-SubCell"/>
</dbReference>
<comment type="similarity">
    <text evidence="7">Belongs to the ATPase delta chain family.</text>
</comment>
<dbReference type="InterPro" id="IPR026015">
    <property type="entry name" value="ATP_synth_OSCP/delta_N_sf"/>
</dbReference>
<evidence type="ECO:0000256" key="5">
    <source>
        <dbReference type="ARBA" id="ARBA00023136"/>
    </source>
</evidence>
<comment type="function">
    <text evidence="7">This protein is part of the stalk that links CF(0) to CF(1). It either transmits conformational changes from CF(0) to CF(1) or is implicated in proton conduction.</text>
</comment>
<gene>
    <name evidence="7" type="primary">atpH</name>
    <name evidence="8" type="ORF">HMPREF3230_01162</name>
</gene>
<comment type="function">
    <text evidence="7">F(1)F(0) ATP synthase produces ATP from ADP in the presence of a proton or sodium gradient. F-type ATPases consist of two structural domains, F(1) containing the extramembraneous catalytic core and F(0) containing the membrane proton channel, linked together by a central stalk and a peripheral stalk. During catalysis, ATP synthesis in the catalytic domain of F(1) is coupled via a rotary mechanism of the central stalk subunits to proton translocation.</text>
</comment>
<accession>A0A135Z3H8</accession>
<dbReference type="InterPro" id="IPR000711">
    <property type="entry name" value="ATPase_OSCP/dsu"/>
</dbReference>
<evidence type="ECO:0000256" key="7">
    <source>
        <dbReference type="HAMAP-Rule" id="MF_01416"/>
    </source>
</evidence>
<keyword evidence="7" id="KW-1003">Cell membrane</keyword>
<dbReference type="EMBL" id="LSRC01000049">
    <property type="protein sequence ID" value="KXI16192.1"/>
    <property type="molecule type" value="Genomic_DNA"/>
</dbReference>
<evidence type="ECO:0000256" key="2">
    <source>
        <dbReference type="ARBA" id="ARBA00022448"/>
    </source>
</evidence>
<reference evidence="8 9" key="1">
    <citation type="submission" date="2016-02" db="EMBL/GenBank/DDBJ databases">
        <authorList>
            <person name="Wen L."/>
            <person name="He K."/>
            <person name="Yang H."/>
        </authorList>
    </citation>
    <scope>NUCLEOTIDE SEQUENCE [LARGE SCALE GENOMIC DNA]</scope>
    <source>
        <strain evidence="8 9">CMW7778B</strain>
    </source>
</reference>
<comment type="caution">
    <text evidence="8">The sequence shown here is derived from an EMBL/GenBank/DDBJ whole genome shotgun (WGS) entry which is preliminary data.</text>
</comment>
<dbReference type="PANTHER" id="PTHR11910">
    <property type="entry name" value="ATP SYNTHASE DELTA CHAIN"/>
    <property type="match status" value="1"/>
</dbReference>
<keyword evidence="4 7" id="KW-0406">Ion transport</keyword>
<dbReference type="AlphaFoldDB" id="A0A135Z3H8"/>
<dbReference type="PATRIC" id="fig|2702.101.peg.1150"/>
<dbReference type="GO" id="GO:0046933">
    <property type="term" value="F:proton-transporting ATP synthase activity, rotational mechanism"/>
    <property type="evidence" value="ECO:0007669"/>
    <property type="project" value="UniProtKB-UniRule"/>
</dbReference>
<keyword evidence="5 7" id="KW-0472">Membrane</keyword>
<comment type="subcellular location">
    <subcellularLocation>
        <location evidence="7">Cell membrane</location>
        <topology evidence="7">Peripheral membrane protein</topology>
    </subcellularLocation>
    <subcellularLocation>
        <location evidence="1">Membrane</location>
    </subcellularLocation>
</comment>
<evidence type="ECO:0000313" key="9">
    <source>
        <dbReference type="Proteomes" id="UP000070505"/>
    </source>
</evidence>
<keyword evidence="7" id="KW-0139">CF(1)</keyword>
<evidence type="ECO:0000256" key="1">
    <source>
        <dbReference type="ARBA" id="ARBA00004370"/>
    </source>
</evidence>
<evidence type="ECO:0000313" key="8">
    <source>
        <dbReference type="EMBL" id="KXI16192.1"/>
    </source>
</evidence>
<evidence type="ECO:0000256" key="3">
    <source>
        <dbReference type="ARBA" id="ARBA00022781"/>
    </source>
</evidence>
<dbReference type="Pfam" id="PF00213">
    <property type="entry name" value="OSCP"/>
    <property type="match status" value="1"/>
</dbReference>
<organism evidence="8 9">
    <name type="scientific">Gardnerella vaginalis</name>
    <dbReference type="NCBI Taxonomy" id="2702"/>
    <lineage>
        <taxon>Bacteria</taxon>
        <taxon>Bacillati</taxon>
        <taxon>Actinomycetota</taxon>
        <taxon>Actinomycetes</taxon>
        <taxon>Bifidobacteriales</taxon>
        <taxon>Bifidobacteriaceae</taxon>
        <taxon>Gardnerella</taxon>
    </lineage>
</organism>
<evidence type="ECO:0000256" key="6">
    <source>
        <dbReference type="ARBA" id="ARBA00023310"/>
    </source>
</evidence>
<keyword evidence="2 7" id="KW-0813">Transport</keyword>
<dbReference type="HAMAP" id="MF_01416">
    <property type="entry name" value="ATP_synth_delta_bact"/>
    <property type="match status" value="1"/>
</dbReference>
<dbReference type="RefSeq" id="WP_075523891.1">
    <property type="nucleotide sequence ID" value="NZ_KQ961872.1"/>
</dbReference>
<dbReference type="Proteomes" id="UP000070505">
    <property type="component" value="Unassembled WGS sequence"/>
</dbReference>
<protein>
    <recommendedName>
        <fullName evidence="7">ATP synthase subunit delta</fullName>
    </recommendedName>
    <alternativeName>
        <fullName evidence="7">ATP synthase F(1) sector subunit delta</fullName>
    </alternativeName>
    <alternativeName>
        <fullName evidence="7">F-type ATPase subunit delta</fullName>
        <shortName evidence="7">F-ATPase subunit delta</shortName>
    </alternativeName>
</protein>
<dbReference type="GO" id="GO:0045259">
    <property type="term" value="C:proton-transporting ATP synthase complex"/>
    <property type="evidence" value="ECO:0007669"/>
    <property type="project" value="UniProtKB-KW"/>
</dbReference>
<proteinExistence type="inferred from homology"/>